<sequence length="1145" mass="127529">MADVQQKDDQRSPRPQLQVRTQSDQTKPIPIHSVTPSSSNNTSAKVGDIEKTIQPNALDDADKTIAAPSVSGKSFLRSENLPPPLQWIPANWSWSKWKPVLRSAVAAWISLLLFLIPTTLNVMGQAAFLIIIASFLSPPSDPFIAVLQRELGILVFATFGWAWSCLGIKLADLARSNKDPTAPLANIIAGQYIEPAPTIILAVFLFIGSSFFLYIKSRLGPGPLTLASIFGCISVDIALTTAALFPFPYYMIGKTVVLPLTLHSAIALILSLCLFPTSESATFAVRLQDVLSSLVSATKEHHQCLQQGVTASNFSASSIVAAVNEAEGALALLLSAARLQKFDVIYSRFAPTDFTQLHSLARELIVKASGMSVYYTLIDPTRERFPIAPAPSVPATPTLHSPTHSRPPSPGHDQPTADTKKVNDHESPDGGTKKHAHHRHHSPPQVHHHTAIHHRKRRHSPHRHAAHTLSSLRHFALSRAPRTEQAVGVFESLNYLNLEATHLYHTDSEAHIARANKLLSNSCQDLLKGCERGLQGACDWLDSVRNNRLDFWLSREDKKRIRVNRIKEYEDLHRELSSNLDEFTNKKRFTVLDPYRATFASADDTLMEHEITPHRHLFHCYVYQYHLIRFATSIRDMLREIIRLETAREVPKVWFPRMHLSGLAQRTTWEPSEQTWTGDDENPDTILGLDQTSLTDLGQAVRRDPDALPPRNVLEKTVNWAYYTAKGIGGGNALYALKAGVLTILLSLPSFFQSSAEFAYKNKAVWAVIMGQLTLSRFRGDTTFGLITRIVSTFVGGIIGTVMWYISTGSGRGNAFGLAAVCFVCFPIIFFFRLYWPVAPMTNLIIWVTAALIFGYSYEDTHLTVASSPGYGIDVAWKRFVLVTIGVVAAGIFSFFPPSTTIRLYERKTMATVTTEIGSAYCSIISFANTKREGETAVIVQHLLAILNKLKRSIVVKENVVYEFSLRGKWPAERYQRILELQVQISNLLSHLISVLEQMEPAWAHAFLKRTRLSDADFQGDVLAVMSLISSSLRNGNPLPQVTPCPLVSRFVERSHGLNVVHEESEEDFGLPRLLTEETLESLQYMIFCVGVSTAYGLVTRLDKLMVAVKELVGEHFHIDGIGLPLYYRRGNALEIRSPVLTNEA</sequence>
<evidence type="ECO:0000256" key="4">
    <source>
        <dbReference type="ARBA" id="ARBA00023136"/>
    </source>
</evidence>
<keyword evidence="3 6" id="KW-1133">Transmembrane helix</keyword>
<evidence type="ECO:0008006" key="12">
    <source>
        <dbReference type="Google" id="ProtNLM"/>
    </source>
</evidence>
<feature type="transmembrane region" description="Helical" evidence="6">
    <location>
        <begin position="786"/>
        <end position="806"/>
    </location>
</feature>
<dbReference type="Pfam" id="PF13515">
    <property type="entry name" value="FUSC_2"/>
    <property type="match status" value="1"/>
</dbReference>
<evidence type="ECO:0000259" key="7">
    <source>
        <dbReference type="Pfam" id="PF10334"/>
    </source>
</evidence>
<dbReference type="Pfam" id="PF10337">
    <property type="entry name" value="ArAE_2_N"/>
    <property type="match status" value="1"/>
</dbReference>
<dbReference type="Proteomes" id="UP001194468">
    <property type="component" value="Unassembled WGS sequence"/>
</dbReference>
<dbReference type="AlphaFoldDB" id="A0AAD4BJL5"/>
<feature type="domain" description="DUF2421" evidence="7">
    <location>
        <begin position="906"/>
        <end position="1117"/>
    </location>
</feature>
<evidence type="ECO:0000259" key="9">
    <source>
        <dbReference type="Pfam" id="PF13515"/>
    </source>
</evidence>
<evidence type="ECO:0000313" key="11">
    <source>
        <dbReference type="Proteomes" id="UP001194468"/>
    </source>
</evidence>
<feature type="transmembrane region" description="Helical" evidence="6">
    <location>
        <begin position="256"/>
        <end position="277"/>
    </location>
</feature>
<feature type="domain" description="Integral membrane bound transporter" evidence="9">
    <location>
        <begin position="762"/>
        <end position="890"/>
    </location>
</feature>
<evidence type="ECO:0000256" key="3">
    <source>
        <dbReference type="ARBA" id="ARBA00022989"/>
    </source>
</evidence>
<keyword evidence="2 6" id="KW-0812">Transmembrane</keyword>
<feature type="transmembrane region" description="Helical" evidence="6">
    <location>
        <begin position="151"/>
        <end position="171"/>
    </location>
</feature>
<feature type="region of interest" description="Disordered" evidence="5">
    <location>
        <begin position="388"/>
        <end position="463"/>
    </location>
</feature>
<dbReference type="PANTHER" id="PTHR37994:SF1">
    <property type="entry name" value="ER TRANSPORTER 6TM N-TERMINAL DOMAIN-CONTAINING PROTEIN"/>
    <property type="match status" value="1"/>
</dbReference>
<dbReference type="InterPro" id="IPR049453">
    <property type="entry name" value="Memb_transporter_dom"/>
</dbReference>
<reference evidence="10" key="2">
    <citation type="journal article" date="2020" name="Nat. Commun.">
        <title>Large-scale genome sequencing of mycorrhizal fungi provides insights into the early evolution of symbiotic traits.</title>
        <authorList>
            <person name="Miyauchi S."/>
            <person name="Kiss E."/>
            <person name="Kuo A."/>
            <person name="Drula E."/>
            <person name="Kohler A."/>
            <person name="Sanchez-Garcia M."/>
            <person name="Morin E."/>
            <person name="Andreopoulos B."/>
            <person name="Barry K.W."/>
            <person name="Bonito G."/>
            <person name="Buee M."/>
            <person name="Carver A."/>
            <person name="Chen C."/>
            <person name="Cichocki N."/>
            <person name="Clum A."/>
            <person name="Culley D."/>
            <person name="Crous P.W."/>
            <person name="Fauchery L."/>
            <person name="Girlanda M."/>
            <person name="Hayes R.D."/>
            <person name="Keri Z."/>
            <person name="LaButti K."/>
            <person name="Lipzen A."/>
            <person name="Lombard V."/>
            <person name="Magnuson J."/>
            <person name="Maillard F."/>
            <person name="Murat C."/>
            <person name="Nolan M."/>
            <person name="Ohm R.A."/>
            <person name="Pangilinan J."/>
            <person name="Pereira M.F."/>
            <person name="Perotto S."/>
            <person name="Peter M."/>
            <person name="Pfister S."/>
            <person name="Riley R."/>
            <person name="Sitrit Y."/>
            <person name="Stielow J.B."/>
            <person name="Szollosi G."/>
            <person name="Zifcakova L."/>
            <person name="Stursova M."/>
            <person name="Spatafora J.W."/>
            <person name="Tedersoo L."/>
            <person name="Vaario L.M."/>
            <person name="Yamada A."/>
            <person name="Yan M."/>
            <person name="Wang P."/>
            <person name="Xu J."/>
            <person name="Bruns T."/>
            <person name="Baldrian P."/>
            <person name="Vilgalys R."/>
            <person name="Dunand C."/>
            <person name="Henrissat B."/>
            <person name="Grigoriev I.V."/>
            <person name="Hibbett D."/>
            <person name="Nagy L.G."/>
            <person name="Martin F.M."/>
        </authorList>
    </citation>
    <scope>NUCLEOTIDE SEQUENCE</scope>
    <source>
        <strain evidence="10">BED1</strain>
    </source>
</reference>
<comment type="subcellular location">
    <subcellularLocation>
        <location evidence="1">Membrane</location>
        <topology evidence="1">Multi-pass membrane protein</topology>
    </subcellularLocation>
</comment>
<feature type="compositionally biased region" description="Basic and acidic residues" evidence="5">
    <location>
        <begin position="418"/>
        <end position="432"/>
    </location>
</feature>
<dbReference type="EMBL" id="WHUW01000045">
    <property type="protein sequence ID" value="KAF8431913.1"/>
    <property type="molecule type" value="Genomic_DNA"/>
</dbReference>
<evidence type="ECO:0000313" key="10">
    <source>
        <dbReference type="EMBL" id="KAF8431913.1"/>
    </source>
</evidence>
<protein>
    <recommendedName>
        <fullName evidence="12">ER transporter 6TM N-terminal domain-containing protein</fullName>
    </recommendedName>
</protein>
<evidence type="ECO:0000256" key="1">
    <source>
        <dbReference type="ARBA" id="ARBA00004141"/>
    </source>
</evidence>
<proteinExistence type="predicted"/>
<feature type="transmembrane region" description="Helical" evidence="6">
    <location>
        <begin position="838"/>
        <end position="858"/>
    </location>
</feature>
<evidence type="ECO:0000256" key="2">
    <source>
        <dbReference type="ARBA" id="ARBA00022692"/>
    </source>
</evidence>
<feature type="transmembrane region" description="Helical" evidence="6">
    <location>
        <begin position="813"/>
        <end position="832"/>
    </location>
</feature>
<feature type="transmembrane region" description="Helical" evidence="6">
    <location>
        <begin position="105"/>
        <end position="131"/>
    </location>
</feature>
<keyword evidence="11" id="KW-1185">Reference proteome</keyword>
<name>A0AAD4BJL5_BOLED</name>
<keyword evidence="4 6" id="KW-0472">Membrane</keyword>
<dbReference type="Pfam" id="PF10334">
    <property type="entry name" value="BRE4"/>
    <property type="match status" value="1"/>
</dbReference>
<evidence type="ECO:0000256" key="6">
    <source>
        <dbReference type="SAM" id="Phobius"/>
    </source>
</evidence>
<accession>A0AAD4BJL5</accession>
<dbReference type="InterPro" id="IPR018820">
    <property type="entry name" value="BRE4-related_DUF2421"/>
</dbReference>
<dbReference type="InterPro" id="IPR018823">
    <property type="entry name" value="ArAE_2_N"/>
</dbReference>
<feature type="domain" description="Putative ER transporter 6TM N-terminal" evidence="8">
    <location>
        <begin position="87"/>
        <end position="592"/>
    </location>
</feature>
<evidence type="ECO:0000256" key="5">
    <source>
        <dbReference type="SAM" id="MobiDB-lite"/>
    </source>
</evidence>
<reference evidence="10" key="1">
    <citation type="submission" date="2019-10" db="EMBL/GenBank/DDBJ databases">
        <authorList>
            <consortium name="DOE Joint Genome Institute"/>
            <person name="Kuo A."/>
            <person name="Miyauchi S."/>
            <person name="Kiss E."/>
            <person name="Drula E."/>
            <person name="Kohler A."/>
            <person name="Sanchez-Garcia M."/>
            <person name="Andreopoulos B."/>
            <person name="Barry K.W."/>
            <person name="Bonito G."/>
            <person name="Buee M."/>
            <person name="Carver A."/>
            <person name="Chen C."/>
            <person name="Cichocki N."/>
            <person name="Clum A."/>
            <person name="Culley D."/>
            <person name="Crous P.W."/>
            <person name="Fauchery L."/>
            <person name="Girlanda M."/>
            <person name="Hayes R."/>
            <person name="Keri Z."/>
            <person name="LaButti K."/>
            <person name="Lipzen A."/>
            <person name="Lombard V."/>
            <person name="Magnuson J."/>
            <person name="Maillard F."/>
            <person name="Morin E."/>
            <person name="Murat C."/>
            <person name="Nolan M."/>
            <person name="Ohm R."/>
            <person name="Pangilinan J."/>
            <person name="Pereira M."/>
            <person name="Perotto S."/>
            <person name="Peter M."/>
            <person name="Riley R."/>
            <person name="Sitrit Y."/>
            <person name="Stielow B."/>
            <person name="Szollosi G."/>
            <person name="Zifcakova L."/>
            <person name="Stursova M."/>
            <person name="Spatafora J.W."/>
            <person name="Tedersoo L."/>
            <person name="Vaario L.-M."/>
            <person name="Yamada A."/>
            <person name="Yan M."/>
            <person name="Wang P."/>
            <person name="Xu J."/>
            <person name="Bruns T."/>
            <person name="Baldrian P."/>
            <person name="Vilgalys R."/>
            <person name="Henrissat B."/>
            <person name="Grigoriev I.V."/>
            <person name="Hibbett D."/>
            <person name="Nagy L.G."/>
            <person name="Martin F.M."/>
        </authorList>
    </citation>
    <scope>NUCLEOTIDE SEQUENCE</scope>
    <source>
        <strain evidence="10">BED1</strain>
    </source>
</reference>
<feature type="compositionally biased region" description="Basic residues" evidence="5">
    <location>
        <begin position="433"/>
        <end position="463"/>
    </location>
</feature>
<evidence type="ECO:0000259" key="8">
    <source>
        <dbReference type="Pfam" id="PF10337"/>
    </source>
</evidence>
<gene>
    <name evidence="10" type="ORF">L210DRAFT_1060393</name>
</gene>
<feature type="transmembrane region" description="Helical" evidence="6">
    <location>
        <begin position="192"/>
        <end position="215"/>
    </location>
</feature>
<feature type="compositionally biased region" description="Polar residues" evidence="5">
    <location>
        <begin position="34"/>
        <end position="44"/>
    </location>
</feature>
<feature type="transmembrane region" description="Helical" evidence="6">
    <location>
        <begin position="879"/>
        <end position="896"/>
    </location>
</feature>
<organism evidence="10 11">
    <name type="scientific">Boletus edulis BED1</name>
    <dbReference type="NCBI Taxonomy" id="1328754"/>
    <lineage>
        <taxon>Eukaryota</taxon>
        <taxon>Fungi</taxon>
        <taxon>Dikarya</taxon>
        <taxon>Basidiomycota</taxon>
        <taxon>Agaricomycotina</taxon>
        <taxon>Agaricomycetes</taxon>
        <taxon>Agaricomycetidae</taxon>
        <taxon>Boletales</taxon>
        <taxon>Boletineae</taxon>
        <taxon>Boletaceae</taxon>
        <taxon>Boletoideae</taxon>
        <taxon>Boletus</taxon>
    </lineage>
</organism>
<feature type="region of interest" description="Disordered" evidence="5">
    <location>
        <begin position="1"/>
        <end position="44"/>
    </location>
</feature>
<feature type="compositionally biased region" description="Basic and acidic residues" evidence="5">
    <location>
        <begin position="1"/>
        <end position="12"/>
    </location>
</feature>
<dbReference type="PANTHER" id="PTHR37994">
    <property type="entry name" value="ARAE_2_N DOMAIN-CONTAINING PROTEIN-RELATED"/>
    <property type="match status" value="1"/>
</dbReference>
<feature type="transmembrane region" description="Helical" evidence="6">
    <location>
        <begin position="227"/>
        <end position="249"/>
    </location>
</feature>
<comment type="caution">
    <text evidence="10">The sequence shown here is derived from an EMBL/GenBank/DDBJ whole genome shotgun (WGS) entry which is preliminary data.</text>
</comment>
<feature type="compositionally biased region" description="Polar residues" evidence="5">
    <location>
        <begin position="13"/>
        <end position="26"/>
    </location>
</feature>
<dbReference type="GO" id="GO:0016020">
    <property type="term" value="C:membrane"/>
    <property type="evidence" value="ECO:0007669"/>
    <property type="project" value="UniProtKB-SubCell"/>
</dbReference>